<reference evidence="3" key="1">
    <citation type="journal article" date="2021" name="Front. Microbiol.">
        <title>Comprehensive Comparative Genomics and Phenotyping of Methylobacterium Species.</title>
        <authorList>
            <person name="Alessa O."/>
            <person name="Ogura Y."/>
            <person name="Fujitani Y."/>
            <person name="Takami H."/>
            <person name="Hayashi T."/>
            <person name="Sahin N."/>
            <person name="Tani A."/>
        </authorList>
    </citation>
    <scope>NUCLEOTIDE SEQUENCE</scope>
    <source>
        <strain evidence="3">KCTC 52305</strain>
    </source>
</reference>
<evidence type="ECO:0000313" key="4">
    <source>
        <dbReference type="Proteomes" id="UP001055167"/>
    </source>
</evidence>
<feature type="compositionally biased region" description="Basic and acidic residues" evidence="1">
    <location>
        <begin position="61"/>
        <end position="75"/>
    </location>
</feature>
<accession>A0ABQ4QVV6</accession>
<dbReference type="EMBL" id="BPQH01000005">
    <property type="protein sequence ID" value="GJD49349.1"/>
    <property type="molecule type" value="Genomic_DNA"/>
</dbReference>
<reference evidence="3" key="2">
    <citation type="submission" date="2021-08" db="EMBL/GenBank/DDBJ databases">
        <authorList>
            <person name="Tani A."/>
            <person name="Ola A."/>
            <person name="Ogura Y."/>
            <person name="Katsura K."/>
            <person name="Hayashi T."/>
        </authorList>
    </citation>
    <scope>NUCLEOTIDE SEQUENCE</scope>
    <source>
        <strain evidence="3">KCTC 52305</strain>
    </source>
</reference>
<dbReference type="Proteomes" id="UP001055167">
    <property type="component" value="Unassembled WGS sequence"/>
</dbReference>
<evidence type="ECO:0000259" key="2">
    <source>
        <dbReference type="Pfam" id="PF07978"/>
    </source>
</evidence>
<dbReference type="InterPro" id="IPR011008">
    <property type="entry name" value="Dimeric_a/b-barrel"/>
</dbReference>
<feature type="region of interest" description="Disordered" evidence="1">
    <location>
        <begin position="61"/>
        <end position="103"/>
    </location>
</feature>
<dbReference type="SUPFAM" id="SSF54909">
    <property type="entry name" value="Dimeric alpha+beta barrel"/>
    <property type="match status" value="1"/>
</dbReference>
<gene>
    <name evidence="3" type="ORF">OPKNFCMD_2079</name>
</gene>
<evidence type="ECO:0000313" key="3">
    <source>
        <dbReference type="EMBL" id="GJD49349.1"/>
    </source>
</evidence>
<organism evidence="3 4">
    <name type="scientific">Methylobacterium crusticola</name>
    <dbReference type="NCBI Taxonomy" id="1697972"/>
    <lineage>
        <taxon>Bacteria</taxon>
        <taxon>Pseudomonadati</taxon>
        <taxon>Pseudomonadota</taxon>
        <taxon>Alphaproteobacteria</taxon>
        <taxon>Hyphomicrobiales</taxon>
        <taxon>Methylobacteriaceae</taxon>
        <taxon>Methylobacterium</taxon>
    </lineage>
</organism>
<evidence type="ECO:0000256" key="1">
    <source>
        <dbReference type="SAM" id="MobiDB-lite"/>
    </source>
</evidence>
<feature type="domain" description="NIPSNAP" evidence="2">
    <location>
        <begin position="4"/>
        <end position="101"/>
    </location>
</feature>
<comment type="caution">
    <text evidence="3">The sequence shown here is derived from an EMBL/GenBank/DDBJ whole genome shotgun (WGS) entry which is preliminary data.</text>
</comment>
<protein>
    <recommendedName>
        <fullName evidence="2">NIPSNAP domain-containing protein</fullName>
    </recommendedName>
</protein>
<proteinExistence type="predicted"/>
<dbReference type="Pfam" id="PF07978">
    <property type="entry name" value="NIPSNAP"/>
    <property type="match status" value="1"/>
</dbReference>
<name>A0ABQ4QVV6_9HYPH</name>
<sequence length="103" mass="11609">MIVEERDHRIHDGRMAHDLRLAREAGLAIRQPIAGRLVGSFTTEVGPPSQVRHLRACADLEDRARRQRPAEDPRRQAFPPTLSETTAQAENRILPPTGFSPLR</sequence>
<keyword evidence="4" id="KW-1185">Reference proteome</keyword>
<dbReference type="Gene3D" id="3.30.70.100">
    <property type="match status" value="1"/>
</dbReference>
<dbReference type="InterPro" id="IPR012577">
    <property type="entry name" value="NIPSNAP"/>
</dbReference>
<dbReference type="RefSeq" id="WP_128563963.1">
    <property type="nucleotide sequence ID" value="NZ_BPQH01000005.1"/>
</dbReference>